<dbReference type="AlphaFoldDB" id="A0A183H0V0"/>
<evidence type="ECO:0000313" key="2">
    <source>
        <dbReference type="EMBL" id="VDO28287.1"/>
    </source>
</evidence>
<name>A0A183H0V0_9BILA</name>
<evidence type="ECO:0000313" key="4">
    <source>
        <dbReference type="WBParaSite" id="OFLC_0000110901-mRNA-1"/>
    </source>
</evidence>
<gene>
    <name evidence="2" type="ORF">OFLC_LOCUS1110</name>
</gene>
<dbReference type="Proteomes" id="UP000267606">
    <property type="component" value="Unassembled WGS sequence"/>
</dbReference>
<reference evidence="2 3" key="2">
    <citation type="submission" date="2018-11" db="EMBL/GenBank/DDBJ databases">
        <authorList>
            <consortium name="Pathogen Informatics"/>
        </authorList>
    </citation>
    <scope>NUCLEOTIDE SEQUENCE [LARGE SCALE GENOMIC DNA]</scope>
</reference>
<dbReference type="EMBL" id="UZAJ01000477">
    <property type="protein sequence ID" value="VDO28287.1"/>
    <property type="molecule type" value="Genomic_DNA"/>
</dbReference>
<organism evidence="4">
    <name type="scientific">Onchocerca flexuosa</name>
    <dbReference type="NCBI Taxonomy" id="387005"/>
    <lineage>
        <taxon>Eukaryota</taxon>
        <taxon>Metazoa</taxon>
        <taxon>Ecdysozoa</taxon>
        <taxon>Nematoda</taxon>
        <taxon>Chromadorea</taxon>
        <taxon>Rhabditida</taxon>
        <taxon>Spirurina</taxon>
        <taxon>Spiruromorpha</taxon>
        <taxon>Filarioidea</taxon>
        <taxon>Onchocercidae</taxon>
        <taxon>Onchocerca</taxon>
    </lineage>
</organism>
<sequence>MTHLEKNINVENTPQNQLIIDDEDSNGAINIADNRFVMDNQMQATPSYLKSYNTHCNRELQTIIQNKISAFEKDLLEYISGKKYINEATQTDQISGNELNNESNNDSNTLLKKQIGTPENTALKTSLSMNPTDDMITEQSTAENILFDEELLLDEPIKPFESLPLLPRRKSLLTPRNILNSNTPAKSIQRSTSRRTTREVVRSIPAMISKPTIASEMKQRSKSINSVQPINPSKKPNELPLETRASRLKAEYLAKKRAAEANADKSRMTGIRGTTSVLANHSLTMPRKTSFTSIRSAKFYNIRESNSLNVNNQLSTFGKNILPPSEETPRNTNRRRGKKKSIRKLS</sequence>
<feature type="region of interest" description="Disordered" evidence="1">
    <location>
        <begin position="215"/>
        <end position="239"/>
    </location>
</feature>
<protein>
    <submittedName>
        <fullName evidence="4">Inner centromere protein ARK-binding domain-containing protein</fullName>
    </submittedName>
</protein>
<evidence type="ECO:0000256" key="1">
    <source>
        <dbReference type="SAM" id="MobiDB-lite"/>
    </source>
</evidence>
<reference evidence="4" key="1">
    <citation type="submission" date="2016-06" db="UniProtKB">
        <authorList>
            <consortium name="WormBaseParasite"/>
        </authorList>
    </citation>
    <scope>IDENTIFICATION</scope>
</reference>
<feature type="compositionally biased region" description="Polar residues" evidence="1">
    <location>
        <begin position="222"/>
        <end position="231"/>
    </location>
</feature>
<dbReference type="WBParaSite" id="OFLC_0000110901-mRNA-1">
    <property type="protein sequence ID" value="OFLC_0000110901-mRNA-1"/>
    <property type="gene ID" value="OFLC_0000110901"/>
</dbReference>
<proteinExistence type="predicted"/>
<keyword evidence="3" id="KW-1185">Reference proteome</keyword>
<accession>A0A183H0V0</accession>
<feature type="region of interest" description="Disordered" evidence="1">
    <location>
        <begin position="315"/>
        <end position="346"/>
    </location>
</feature>
<evidence type="ECO:0000313" key="3">
    <source>
        <dbReference type="Proteomes" id="UP000267606"/>
    </source>
</evidence>
<feature type="compositionally biased region" description="Basic residues" evidence="1">
    <location>
        <begin position="332"/>
        <end position="346"/>
    </location>
</feature>